<dbReference type="Proteomes" id="UP000092650">
    <property type="component" value="Chromosome"/>
</dbReference>
<accession>A0A1C7E720</accession>
<dbReference type="RefSeq" id="WP_068869252.1">
    <property type="nucleotide sequence ID" value="NZ_CP016539.2"/>
</dbReference>
<dbReference type="STRING" id="1038856.BBI15_04450"/>
<keyword evidence="5" id="KW-1185">Reference proteome</keyword>
<feature type="domain" description="N-acetyltransferase" evidence="3">
    <location>
        <begin position="1"/>
        <end position="165"/>
    </location>
</feature>
<keyword evidence="2" id="KW-0012">Acyltransferase</keyword>
<dbReference type="AlphaFoldDB" id="A0A1C7E720"/>
<evidence type="ECO:0000256" key="1">
    <source>
        <dbReference type="ARBA" id="ARBA00022679"/>
    </source>
</evidence>
<dbReference type="Gene3D" id="3.40.630.30">
    <property type="match status" value="1"/>
</dbReference>
<dbReference type="InterPro" id="IPR050832">
    <property type="entry name" value="Bact_Acetyltransf"/>
</dbReference>
<evidence type="ECO:0000256" key="2">
    <source>
        <dbReference type="ARBA" id="ARBA00023315"/>
    </source>
</evidence>
<dbReference type="KEGG" id="ppla:BBI15_04450"/>
<dbReference type="PROSITE" id="PS51186">
    <property type="entry name" value="GNAT"/>
    <property type="match status" value="1"/>
</dbReference>
<dbReference type="PANTHER" id="PTHR43877">
    <property type="entry name" value="AMINOALKYLPHOSPHONATE N-ACETYLTRANSFERASE-RELATED-RELATED"/>
    <property type="match status" value="1"/>
</dbReference>
<dbReference type="SUPFAM" id="SSF55729">
    <property type="entry name" value="Acyl-CoA N-acyltransferases (Nat)"/>
    <property type="match status" value="1"/>
</dbReference>
<dbReference type="InterPro" id="IPR000182">
    <property type="entry name" value="GNAT_dom"/>
</dbReference>
<proteinExistence type="predicted"/>
<gene>
    <name evidence="4" type="ORF">BBI15_04450</name>
</gene>
<dbReference type="InterPro" id="IPR016181">
    <property type="entry name" value="Acyl_CoA_acyltransferase"/>
</dbReference>
<dbReference type="GO" id="GO:0016747">
    <property type="term" value="F:acyltransferase activity, transferring groups other than amino-acyl groups"/>
    <property type="evidence" value="ECO:0007669"/>
    <property type="project" value="InterPro"/>
</dbReference>
<reference evidence="4" key="1">
    <citation type="submission" date="2016-10" db="EMBL/GenBank/DDBJ databases">
        <authorList>
            <person name="See-Too W.S."/>
        </authorList>
    </citation>
    <scope>NUCLEOTIDE SEQUENCE [LARGE SCALE GENOMIC DNA]</scope>
    <source>
        <strain evidence="4">DSM 23997</strain>
    </source>
</reference>
<keyword evidence="1" id="KW-0808">Transferase</keyword>
<dbReference type="Pfam" id="PF00583">
    <property type="entry name" value="Acetyltransf_1"/>
    <property type="match status" value="1"/>
</dbReference>
<dbReference type="EMBL" id="CP016539">
    <property type="protein sequence ID" value="ANU19506.1"/>
    <property type="molecule type" value="Genomic_DNA"/>
</dbReference>
<sequence length="165" mass="18422">MDYRRLTQDDAEQYRELRLTALQTDADAFSTDFNEANQRPVSATAKNLSNPSAVTFGAYDEGRLLSMMTLLRLSGKKTSHRAEVLAVYAAEETRGTGVASKLFDHLLAFASEWDGLEQLELAVNSANPRAIRFYERSGFQPIGITPNAQKAEGRYIDELLMVLKL</sequence>
<protein>
    <recommendedName>
        <fullName evidence="3">N-acetyltransferase domain-containing protein</fullName>
    </recommendedName>
</protein>
<dbReference type="CDD" id="cd04301">
    <property type="entry name" value="NAT_SF"/>
    <property type="match status" value="1"/>
</dbReference>
<evidence type="ECO:0000313" key="5">
    <source>
        <dbReference type="Proteomes" id="UP000092650"/>
    </source>
</evidence>
<evidence type="ECO:0000313" key="4">
    <source>
        <dbReference type="EMBL" id="ANU19506.1"/>
    </source>
</evidence>
<dbReference type="PANTHER" id="PTHR43877:SF2">
    <property type="entry name" value="AMINOALKYLPHOSPHONATE N-ACETYLTRANSFERASE-RELATED"/>
    <property type="match status" value="1"/>
</dbReference>
<name>A0A1C7E720_9BACL</name>
<evidence type="ECO:0000259" key="3">
    <source>
        <dbReference type="PROSITE" id="PS51186"/>
    </source>
</evidence>
<organism evidence="4 5">
    <name type="scientific">Planococcus plakortidis</name>
    <dbReference type="NCBI Taxonomy" id="1038856"/>
    <lineage>
        <taxon>Bacteria</taxon>
        <taxon>Bacillati</taxon>
        <taxon>Bacillota</taxon>
        <taxon>Bacilli</taxon>
        <taxon>Bacillales</taxon>
        <taxon>Caryophanaceae</taxon>
        <taxon>Planococcus</taxon>
    </lineage>
</organism>